<dbReference type="RefSeq" id="WP_189829125.1">
    <property type="nucleotide sequence ID" value="NZ_BMVX01000038.1"/>
</dbReference>
<dbReference type="PANTHER" id="PTHR36222:SF1">
    <property type="entry name" value="SERINE PROTEASE INHIBITOR RV3364C"/>
    <property type="match status" value="1"/>
</dbReference>
<dbReference type="PANTHER" id="PTHR36222">
    <property type="entry name" value="SERINE PROTEASE INHIBITOR RV3364C"/>
    <property type="match status" value="1"/>
</dbReference>
<dbReference type="SMART" id="SM00960">
    <property type="entry name" value="Robl_LC7"/>
    <property type="match status" value="1"/>
</dbReference>
<comment type="caution">
    <text evidence="2">The sequence shown here is derived from an EMBL/GenBank/DDBJ whole genome shotgun (WGS) entry which is preliminary data.</text>
</comment>
<dbReference type="SUPFAM" id="SSF103196">
    <property type="entry name" value="Roadblock/LC7 domain"/>
    <property type="match status" value="1"/>
</dbReference>
<sequence>MNASSPDLTWILGKLVALPGARHALVASADGIVVAYSPGVDRDLADSVAAITSGMQALSRNGAAFVEESTGWEQTMVNYAAGYLFILTASEGSYLVVSAGRDTDIEQLSYQMAKTVDGLGTALGVGPRHRQDSPA</sequence>
<dbReference type="Gene3D" id="3.30.450.30">
    <property type="entry name" value="Dynein light chain 2a, cytoplasmic"/>
    <property type="match status" value="1"/>
</dbReference>
<name>A0A918RDS4_9ACTN</name>
<dbReference type="EMBL" id="BMVX01000038">
    <property type="protein sequence ID" value="GGZ95074.1"/>
    <property type="molecule type" value="Genomic_DNA"/>
</dbReference>
<protein>
    <submittedName>
        <fullName evidence="2">Dynein regulation protein LC7</fullName>
    </submittedName>
</protein>
<dbReference type="AlphaFoldDB" id="A0A918RDS4"/>
<evidence type="ECO:0000259" key="1">
    <source>
        <dbReference type="SMART" id="SM00960"/>
    </source>
</evidence>
<organism evidence="2 3">
    <name type="scientific">Streptomyces subrutilus</name>
    <dbReference type="NCBI Taxonomy" id="36818"/>
    <lineage>
        <taxon>Bacteria</taxon>
        <taxon>Bacillati</taxon>
        <taxon>Actinomycetota</taxon>
        <taxon>Actinomycetes</taxon>
        <taxon>Kitasatosporales</taxon>
        <taxon>Streptomycetaceae</taxon>
        <taxon>Streptomyces</taxon>
    </lineage>
</organism>
<dbReference type="Proteomes" id="UP000634660">
    <property type="component" value="Unassembled WGS sequence"/>
</dbReference>
<evidence type="ECO:0000313" key="3">
    <source>
        <dbReference type="Proteomes" id="UP000634660"/>
    </source>
</evidence>
<dbReference type="InterPro" id="IPR053141">
    <property type="entry name" value="Mycobact_SerProt_Inhib_Rv3364c"/>
</dbReference>
<gene>
    <name evidence="2" type="ORF">GCM10010371_63710</name>
</gene>
<reference evidence="2" key="2">
    <citation type="submission" date="2020-09" db="EMBL/GenBank/DDBJ databases">
        <authorList>
            <person name="Sun Q."/>
            <person name="Ohkuma M."/>
        </authorList>
    </citation>
    <scope>NUCLEOTIDE SEQUENCE</scope>
    <source>
        <strain evidence="2">JCM 4834</strain>
    </source>
</reference>
<feature type="domain" description="Roadblock/LAMTOR2" evidence="1">
    <location>
        <begin position="9"/>
        <end position="99"/>
    </location>
</feature>
<evidence type="ECO:0000313" key="2">
    <source>
        <dbReference type="EMBL" id="GGZ95074.1"/>
    </source>
</evidence>
<dbReference type="Pfam" id="PF03259">
    <property type="entry name" value="Robl_LC7"/>
    <property type="match status" value="1"/>
</dbReference>
<accession>A0A918RDS4</accession>
<dbReference type="InterPro" id="IPR004942">
    <property type="entry name" value="Roadblock/LAMTOR2_dom"/>
</dbReference>
<reference evidence="2" key="1">
    <citation type="journal article" date="2014" name="Int. J. Syst. Evol. Microbiol.">
        <title>Complete genome sequence of Corynebacterium casei LMG S-19264T (=DSM 44701T), isolated from a smear-ripened cheese.</title>
        <authorList>
            <consortium name="US DOE Joint Genome Institute (JGI-PGF)"/>
            <person name="Walter F."/>
            <person name="Albersmeier A."/>
            <person name="Kalinowski J."/>
            <person name="Ruckert C."/>
        </authorList>
    </citation>
    <scope>NUCLEOTIDE SEQUENCE</scope>
    <source>
        <strain evidence="2">JCM 4834</strain>
    </source>
</reference>
<proteinExistence type="predicted"/>